<gene>
    <name evidence="5" type="ORF">ACFOGJ_25850</name>
</gene>
<feature type="region of interest" description="Disordered" evidence="4">
    <location>
        <begin position="1"/>
        <end position="23"/>
    </location>
</feature>
<dbReference type="Pfam" id="PF00202">
    <property type="entry name" value="Aminotran_3"/>
    <property type="match status" value="1"/>
</dbReference>
<dbReference type="PANTHER" id="PTHR43713:SF3">
    <property type="entry name" value="GLUTAMATE-1-SEMIALDEHYDE 2,1-AMINOMUTASE 1, CHLOROPLASTIC-RELATED"/>
    <property type="match status" value="1"/>
</dbReference>
<evidence type="ECO:0000256" key="4">
    <source>
        <dbReference type="SAM" id="MobiDB-lite"/>
    </source>
</evidence>
<name>A0ABV7L7W8_9PROT</name>
<dbReference type="SUPFAM" id="SSF53383">
    <property type="entry name" value="PLP-dependent transferases"/>
    <property type="match status" value="1"/>
</dbReference>
<dbReference type="PANTHER" id="PTHR43713">
    <property type="entry name" value="GLUTAMATE-1-SEMIALDEHYDE 2,1-AMINOMUTASE"/>
    <property type="match status" value="1"/>
</dbReference>
<keyword evidence="2 3" id="KW-0663">Pyridoxal phosphate</keyword>
<dbReference type="InterPro" id="IPR015424">
    <property type="entry name" value="PyrdxlP-dep_Trfase"/>
</dbReference>
<protein>
    <submittedName>
        <fullName evidence="5">Aspartate aminotransferase family protein</fullName>
    </submittedName>
</protein>
<evidence type="ECO:0000313" key="6">
    <source>
        <dbReference type="Proteomes" id="UP001595528"/>
    </source>
</evidence>
<keyword evidence="6" id="KW-1185">Reference proteome</keyword>
<dbReference type="GO" id="GO:0008483">
    <property type="term" value="F:transaminase activity"/>
    <property type="evidence" value="ECO:0007669"/>
    <property type="project" value="UniProtKB-KW"/>
</dbReference>
<dbReference type="Gene3D" id="3.90.1150.10">
    <property type="entry name" value="Aspartate Aminotransferase, domain 1"/>
    <property type="match status" value="1"/>
</dbReference>
<keyword evidence="5" id="KW-0808">Transferase</keyword>
<dbReference type="InterPro" id="IPR005814">
    <property type="entry name" value="Aminotrans_3"/>
</dbReference>
<dbReference type="InterPro" id="IPR015421">
    <property type="entry name" value="PyrdxlP-dep_Trfase_major"/>
</dbReference>
<comment type="caution">
    <text evidence="5">The sequence shown here is derived from an EMBL/GenBank/DDBJ whole genome shotgun (WGS) entry which is preliminary data.</text>
</comment>
<accession>A0ABV7L7W8</accession>
<keyword evidence="5" id="KW-0032">Aminotransferase</keyword>
<dbReference type="EMBL" id="JBHRTR010000048">
    <property type="protein sequence ID" value="MFC3230699.1"/>
    <property type="molecule type" value="Genomic_DNA"/>
</dbReference>
<organism evidence="5 6">
    <name type="scientific">Marinibaculum pumilum</name>
    <dbReference type="NCBI Taxonomy" id="1766165"/>
    <lineage>
        <taxon>Bacteria</taxon>
        <taxon>Pseudomonadati</taxon>
        <taxon>Pseudomonadota</taxon>
        <taxon>Alphaproteobacteria</taxon>
        <taxon>Rhodospirillales</taxon>
        <taxon>Rhodospirillaceae</taxon>
        <taxon>Marinibaculum</taxon>
    </lineage>
</organism>
<reference evidence="6" key="1">
    <citation type="journal article" date="2019" name="Int. J. Syst. Evol. Microbiol.">
        <title>The Global Catalogue of Microorganisms (GCM) 10K type strain sequencing project: providing services to taxonomists for standard genome sequencing and annotation.</title>
        <authorList>
            <consortium name="The Broad Institute Genomics Platform"/>
            <consortium name="The Broad Institute Genome Sequencing Center for Infectious Disease"/>
            <person name="Wu L."/>
            <person name="Ma J."/>
        </authorList>
    </citation>
    <scope>NUCLEOTIDE SEQUENCE [LARGE SCALE GENOMIC DNA]</scope>
    <source>
        <strain evidence="6">KCTC 42964</strain>
    </source>
</reference>
<dbReference type="Proteomes" id="UP001595528">
    <property type="component" value="Unassembled WGS sequence"/>
</dbReference>
<proteinExistence type="inferred from homology"/>
<evidence type="ECO:0000256" key="3">
    <source>
        <dbReference type="RuleBase" id="RU003560"/>
    </source>
</evidence>
<dbReference type="RefSeq" id="WP_379906117.1">
    <property type="nucleotide sequence ID" value="NZ_JBHRTR010000048.1"/>
</dbReference>
<dbReference type="InterPro" id="IPR015422">
    <property type="entry name" value="PyrdxlP-dep_Trfase_small"/>
</dbReference>
<comment type="similarity">
    <text evidence="3">Belongs to the class-III pyridoxal-phosphate-dependent aminotransferase family.</text>
</comment>
<dbReference type="CDD" id="cd00610">
    <property type="entry name" value="OAT_like"/>
    <property type="match status" value="1"/>
</dbReference>
<comment type="cofactor">
    <cofactor evidence="1">
        <name>pyridoxal 5'-phosphate</name>
        <dbReference type="ChEBI" id="CHEBI:597326"/>
    </cofactor>
</comment>
<sequence length="477" mass="50663">MSMAKPLHTDTPGSQTGAFADGSAAASNSPILARYLERTPASAAMAETARTMLPSGIAHDARYLKPYNIYTEEAAGSRKWDVDGNEYVDYFGGHGAHLLGHNPPAVVDAVRDALERGTQFGTNHPLEVEWARMVRRLIPCAERVRFTSSGTEATHMALRLARAHTGRPRIARFMTHFHGWHDHMTAGYTSHFDGSATPGVLPEVAKGAALVPPGDVDAMRAALREGDIAAVILEPTGASFGKVPLKPEVLSELRQMTEETGTVLIFDEVITGFRVSAGGAQAAFGVTPDLTTLAKIVAGGMPGGAVVGRQDIMDALDFQAMEAAGREKIDHPGTFNANPVSAAAGIAALNIIAAHDVCGKASAYAARLRDGMNDVLRQHRLRWAVYGTFSGFHIFTNPGGLEIAPDDFDPHALPYDVLKKGNPAVNNKLRLGLLNEGVDVSPWPGGLTSSAHDDADLELTLAAFDRVLGALKAEGEV</sequence>
<evidence type="ECO:0000313" key="5">
    <source>
        <dbReference type="EMBL" id="MFC3230699.1"/>
    </source>
</evidence>
<dbReference type="Gene3D" id="3.40.640.10">
    <property type="entry name" value="Type I PLP-dependent aspartate aminotransferase-like (Major domain)"/>
    <property type="match status" value="1"/>
</dbReference>
<evidence type="ECO:0000256" key="2">
    <source>
        <dbReference type="ARBA" id="ARBA00022898"/>
    </source>
</evidence>
<dbReference type="InterPro" id="IPR049704">
    <property type="entry name" value="Aminotrans_3_PPA_site"/>
</dbReference>
<evidence type="ECO:0000256" key="1">
    <source>
        <dbReference type="ARBA" id="ARBA00001933"/>
    </source>
</evidence>
<dbReference type="PROSITE" id="PS00600">
    <property type="entry name" value="AA_TRANSFER_CLASS_3"/>
    <property type="match status" value="1"/>
</dbReference>